<evidence type="ECO:0000313" key="1">
    <source>
        <dbReference type="EMBL" id="TFK72284.1"/>
    </source>
</evidence>
<name>A0ACD3B3S3_9AGAR</name>
<proteinExistence type="predicted"/>
<sequence>MSRSPSPPTKRVKLDEEGDQVAEVHDASGDGEDSGESCSICLHDIVDRTIIPTCSHEFCFECLLVWTEQSRRCPLCTQAVGEYLIHDIRSKYDYRKHYLPPLRSSPPPQSTSRGTQDVVLRRRRRAREWGRREGADREEADKLERSLEKRRWIYSHDLYAKHVASNPYTKYRPYPTPPQFAASQEFISRTTAFLRRELRVWENMDVEFLTTFIISMMKAIDIRSESAIKLLAEFLDMDIPYVPGGRYPNAEHFAHEVYCYVRSPYKDLFVYDNLAQVSGSRRIVIIAVINSSLSMIYPQTWNHHQNGHSRSAGEDEVARVLPFSRTMLFLKGQGRHLCQGHLPEEFVQIF</sequence>
<dbReference type="Proteomes" id="UP000308600">
    <property type="component" value="Unassembled WGS sequence"/>
</dbReference>
<keyword evidence="2" id="KW-1185">Reference proteome</keyword>
<organism evidence="1 2">
    <name type="scientific">Pluteus cervinus</name>
    <dbReference type="NCBI Taxonomy" id="181527"/>
    <lineage>
        <taxon>Eukaryota</taxon>
        <taxon>Fungi</taxon>
        <taxon>Dikarya</taxon>
        <taxon>Basidiomycota</taxon>
        <taxon>Agaricomycotina</taxon>
        <taxon>Agaricomycetes</taxon>
        <taxon>Agaricomycetidae</taxon>
        <taxon>Agaricales</taxon>
        <taxon>Pluteineae</taxon>
        <taxon>Pluteaceae</taxon>
        <taxon>Pluteus</taxon>
    </lineage>
</organism>
<dbReference type="EMBL" id="ML208287">
    <property type="protein sequence ID" value="TFK72284.1"/>
    <property type="molecule type" value="Genomic_DNA"/>
</dbReference>
<evidence type="ECO:0000313" key="2">
    <source>
        <dbReference type="Proteomes" id="UP000308600"/>
    </source>
</evidence>
<reference evidence="1 2" key="1">
    <citation type="journal article" date="2019" name="Nat. Ecol. Evol.">
        <title>Megaphylogeny resolves global patterns of mushroom evolution.</title>
        <authorList>
            <person name="Varga T."/>
            <person name="Krizsan K."/>
            <person name="Foldi C."/>
            <person name="Dima B."/>
            <person name="Sanchez-Garcia M."/>
            <person name="Sanchez-Ramirez S."/>
            <person name="Szollosi G.J."/>
            <person name="Szarkandi J.G."/>
            <person name="Papp V."/>
            <person name="Albert L."/>
            <person name="Andreopoulos W."/>
            <person name="Angelini C."/>
            <person name="Antonin V."/>
            <person name="Barry K.W."/>
            <person name="Bougher N.L."/>
            <person name="Buchanan P."/>
            <person name="Buyck B."/>
            <person name="Bense V."/>
            <person name="Catcheside P."/>
            <person name="Chovatia M."/>
            <person name="Cooper J."/>
            <person name="Damon W."/>
            <person name="Desjardin D."/>
            <person name="Finy P."/>
            <person name="Geml J."/>
            <person name="Haridas S."/>
            <person name="Hughes K."/>
            <person name="Justo A."/>
            <person name="Karasinski D."/>
            <person name="Kautmanova I."/>
            <person name="Kiss B."/>
            <person name="Kocsube S."/>
            <person name="Kotiranta H."/>
            <person name="LaButti K.M."/>
            <person name="Lechner B.E."/>
            <person name="Liimatainen K."/>
            <person name="Lipzen A."/>
            <person name="Lukacs Z."/>
            <person name="Mihaltcheva S."/>
            <person name="Morgado L.N."/>
            <person name="Niskanen T."/>
            <person name="Noordeloos M.E."/>
            <person name="Ohm R.A."/>
            <person name="Ortiz-Santana B."/>
            <person name="Ovrebo C."/>
            <person name="Racz N."/>
            <person name="Riley R."/>
            <person name="Savchenko A."/>
            <person name="Shiryaev A."/>
            <person name="Soop K."/>
            <person name="Spirin V."/>
            <person name="Szebenyi C."/>
            <person name="Tomsovsky M."/>
            <person name="Tulloss R.E."/>
            <person name="Uehling J."/>
            <person name="Grigoriev I.V."/>
            <person name="Vagvolgyi C."/>
            <person name="Papp T."/>
            <person name="Martin F.M."/>
            <person name="Miettinen O."/>
            <person name="Hibbett D.S."/>
            <person name="Nagy L.G."/>
        </authorList>
    </citation>
    <scope>NUCLEOTIDE SEQUENCE [LARGE SCALE GENOMIC DNA]</scope>
    <source>
        <strain evidence="1 2">NL-1719</strain>
    </source>
</reference>
<accession>A0ACD3B3S3</accession>
<protein>
    <submittedName>
        <fullName evidence="1">Uncharacterized protein</fullName>
    </submittedName>
</protein>
<gene>
    <name evidence="1" type="ORF">BDN72DRAFT_763620</name>
</gene>